<protein>
    <submittedName>
        <fullName evidence="1">Uncharacterized protein</fullName>
    </submittedName>
</protein>
<dbReference type="AlphaFoldDB" id="A0AAN9XVY9"/>
<gene>
    <name evidence="1" type="ORF">VNO78_03467</name>
</gene>
<reference evidence="1 2" key="1">
    <citation type="submission" date="2024-01" db="EMBL/GenBank/DDBJ databases">
        <title>The genomes of 5 underutilized Papilionoideae crops provide insights into root nodulation and disease resistanc.</title>
        <authorList>
            <person name="Jiang F."/>
        </authorList>
    </citation>
    <scope>NUCLEOTIDE SEQUENCE [LARGE SCALE GENOMIC DNA]</scope>
    <source>
        <strain evidence="1">DUOXIRENSHENG_FW03</strain>
        <tissue evidence="1">Leaves</tissue>
    </source>
</reference>
<name>A0AAN9XVY9_PSOTE</name>
<dbReference type="Proteomes" id="UP001386955">
    <property type="component" value="Unassembled WGS sequence"/>
</dbReference>
<accession>A0AAN9XVY9</accession>
<evidence type="ECO:0000313" key="2">
    <source>
        <dbReference type="Proteomes" id="UP001386955"/>
    </source>
</evidence>
<proteinExistence type="predicted"/>
<comment type="caution">
    <text evidence="1">The sequence shown here is derived from an EMBL/GenBank/DDBJ whole genome shotgun (WGS) entry which is preliminary data.</text>
</comment>
<evidence type="ECO:0000313" key="1">
    <source>
        <dbReference type="EMBL" id="KAK7412021.1"/>
    </source>
</evidence>
<dbReference type="EMBL" id="JAYMYS010000001">
    <property type="protein sequence ID" value="KAK7412021.1"/>
    <property type="molecule type" value="Genomic_DNA"/>
</dbReference>
<keyword evidence="2" id="KW-1185">Reference proteome</keyword>
<organism evidence="1 2">
    <name type="scientific">Psophocarpus tetragonolobus</name>
    <name type="common">Winged bean</name>
    <name type="synonym">Dolichos tetragonolobus</name>
    <dbReference type="NCBI Taxonomy" id="3891"/>
    <lineage>
        <taxon>Eukaryota</taxon>
        <taxon>Viridiplantae</taxon>
        <taxon>Streptophyta</taxon>
        <taxon>Embryophyta</taxon>
        <taxon>Tracheophyta</taxon>
        <taxon>Spermatophyta</taxon>
        <taxon>Magnoliopsida</taxon>
        <taxon>eudicotyledons</taxon>
        <taxon>Gunneridae</taxon>
        <taxon>Pentapetalae</taxon>
        <taxon>rosids</taxon>
        <taxon>fabids</taxon>
        <taxon>Fabales</taxon>
        <taxon>Fabaceae</taxon>
        <taxon>Papilionoideae</taxon>
        <taxon>50 kb inversion clade</taxon>
        <taxon>NPAAA clade</taxon>
        <taxon>indigoferoid/millettioid clade</taxon>
        <taxon>Phaseoleae</taxon>
        <taxon>Psophocarpus</taxon>
    </lineage>
</organism>
<sequence length="98" mass="11598">MPKTKANVIFCTLIIYSVPQLNENIHHQIFNWTALQCYYPCQLPFELELNSILRLLELNMEIMMCRFQTLPSMLEKLERHKHVHRVGETYSGESSKSK</sequence>